<accession>A0A1B6KJR2</accession>
<evidence type="ECO:0000256" key="2">
    <source>
        <dbReference type="ARBA" id="ARBA00023157"/>
    </source>
</evidence>
<dbReference type="CDD" id="cd00190">
    <property type="entry name" value="Tryp_SPc"/>
    <property type="match status" value="1"/>
</dbReference>
<dbReference type="PROSITE" id="PS00135">
    <property type="entry name" value="TRYPSIN_SER"/>
    <property type="match status" value="1"/>
</dbReference>
<keyword evidence="5" id="KW-0720">Serine protease</keyword>
<keyword evidence="1" id="KW-0732">Signal</keyword>
<reference evidence="7" key="1">
    <citation type="submission" date="2015-11" db="EMBL/GenBank/DDBJ databases">
        <title>De novo transcriptome assembly of four potential Pierce s Disease insect vectors from Arizona vineyards.</title>
        <authorList>
            <person name="Tassone E.E."/>
        </authorList>
    </citation>
    <scope>NUCLEOTIDE SEQUENCE</scope>
</reference>
<protein>
    <recommendedName>
        <fullName evidence="6">Peptidase S1 domain-containing protein</fullName>
    </recommendedName>
</protein>
<dbReference type="EMBL" id="GEBQ01021208">
    <property type="protein sequence ID" value="JAT18769.1"/>
    <property type="molecule type" value="Transcribed_RNA"/>
</dbReference>
<gene>
    <name evidence="8" type="ORF">g.37941</name>
    <name evidence="7" type="ORF">g.37942</name>
    <name evidence="9" type="ORF">g.37944</name>
</gene>
<evidence type="ECO:0000313" key="9">
    <source>
        <dbReference type="EMBL" id="JAT24637.1"/>
    </source>
</evidence>
<dbReference type="EMBL" id="GEBQ01028275">
    <property type="protein sequence ID" value="JAT11702.1"/>
    <property type="molecule type" value="Transcribed_RNA"/>
</dbReference>
<dbReference type="InterPro" id="IPR018114">
    <property type="entry name" value="TRYPSIN_HIS"/>
</dbReference>
<evidence type="ECO:0000256" key="3">
    <source>
        <dbReference type="ARBA" id="ARBA00023180"/>
    </source>
</evidence>
<sequence>MIIYKWSISVSIYLHCCLSFRIDIKKCLSAAGTEGVCRLPLDCFAVKSSQGSSNCSTGHICCPKSRLSESRCDEYGDAVYGPSYDPYEMDEDQIDYREDECGVGVVPLIIGGLRAEYKEFPHMAAIGYGSHLTTAKWLCGGALVSESYILTAAHCLVSPQGEPRFVKLGVINLMTETSEHSQVFKVNKSIPHPRYTSPSKWHDIALIKLDMQVKFTPFVRPACLDYDGEITVDTAVATGWGYTGNVIDEESPNLLSVELDIAERSLCNRVYYEAFKGNLTSSLLCAGTQENKDTCYGDSGGPLQTIRAKPYCMYSIIGVTSFGISCGHGFSSVYTRVFHYLPWLESVIWRTEL</sequence>
<dbReference type="SUPFAM" id="SSF50494">
    <property type="entry name" value="Trypsin-like serine proteases"/>
    <property type="match status" value="1"/>
</dbReference>
<name>A0A1B6KJR2_9HEMI</name>
<dbReference type="PANTHER" id="PTHR24260:SF147">
    <property type="entry name" value="EG:BACR7A4.3 PROTEIN-RELATED"/>
    <property type="match status" value="1"/>
</dbReference>
<dbReference type="EMBL" id="GEBQ01015340">
    <property type="protein sequence ID" value="JAT24637.1"/>
    <property type="molecule type" value="Transcribed_RNA"/>
</dbReference>
<feature type="domain" description="Peptidase S1" evidence="6">
    <location>
        <begin position="109"/>
        <end position="349"/>
    </location>
</feature>
<organism evidence="7">
    <name type="scientific">Graphocephala atropunctata</name>
    <dbReference type="NCBI Taxonomy" id="36148"/>
    <lineage>
        <taxon>Eukaryota</taxon>
        <taxon>Metazoa</taxon>
        <taxon>Ecdysozoa</taxon>
        <taxon>Arthropoda</taxon>
        <taxon>Hexapoda</taxon>
        <taxon>Insecta</taxon>
        <taxon>Pterygota</taxon>
        <taxon>Neoptera</taxon>
        <taxon>Paraneoptera</taxon>
        <taxon>Hemiptera</taxon>
        <taxon>Auchenorrhyncha</taxon>
        <taxon>Membracoidea</taxon>
        <taxon>Cicadellidae</taxon>
        <taxon>Cicadellinae</taxon>
        <taxon>Cicadellini</taxon>
        <taxon>Graphocephala</taxon>
    </lineage>
</organism>
<dbReference type="InterPro" id="IPR051333">
    <property type="entry name" value="CLIP_Serine_Protease"/>
</dbReference>
<dbReference type="PANTHER" id="PTHR24260">
    <property type="match status" value="1"/>
</dbReference>
<dbReference type="GO" id="GO:0004252">
    <property type="term" value="F:serine-type endopeptidase activity"/>
    <property type="evidence" value="ECO:0007669"/>
    <property type="project" value="InterPro"/>
</dbReference>
<evidence type="ECO:0000256" key="4">
    <source>
        <dbReference type="ARBA" id="ARBA00024195"/>
    </source>
</evidence>
<keyword evidence="2" id="KW-1015">Disulfide bond</keyword>
<dbReference type="InterPro" id="IPR033116">
    <property type="entry name" value="TRYPSIN_SER"/>
</dbReference>
<comment type="similarity">
    <text evidence="4">Belongs to the peptidase S1 family. CLIP subfamily.</text>
</comment>
<dbReference type="InterPro" id="IPR001314">
    <property type="entry name" value="Peptidase_S1A"/>
</dbReference>
<evidence type="ECO:0000256" key="1">
    <source>
        <dbReference type="ARBA" id="ARBA00022729"/>
    </source>
</evidence>
<dbReference type="InterPro" id="IPR001254">
    <property type="entry name" value="Trypsin_dom"/>
</dbReference>
<evidence type="ECO:0000313" key="8">
    <source>
        <dbReference type="EMBL" id="JAT18769.1"/>
    </source>
</evidence>
<keyword evidence="5" id="KW-0378">Hydrolase</keyword>
<evidence type="ECO:0000259" key="6">
    <source>
        <dbReference type="PROSITE" id="PS50240"/>
    </source>
</evidence>
<dbReference type="AlphaFoldDB" id="A0A1B6KJR2"/>
<evidence type="ECO:0000256" key="5">
    <source>
        <dbReference type="RuleBase" id="RU363034"/>
    </source>
</evidence>
<dbReference type="PROSITE" id="PS50240">
    <property type="entry name" value="TRYPSIN_DOM"/>
    <property type="match status" value="1"/>
</dbReference>
<keyword evidence="3" id="KW-0325">Glycoprotein</keyword>
<dbReference type="Gene3D" id="2.40.10.10">
    <property type="entry name" value="Trypsin-like serine proteases"/>
    <property type="match status" value="2"/>
</dbReference>
<dbReference type="InterPro" id="IPR009003">
    <property type="entry name" value="Peptidase_S1_PA"/>
</dbReference>
<dbReference type="InterPro" id="IPR043504">
    <property type="entry name" value="Peptidase_S1_PA_chymotrypsin"/>
</dbReference>
<keyword evidence="5" id="KW-0645">Protease</keyword>
<dbReference type="PROSITE" id="PS00134">
    <property type="entry name" value="TRYPSIN_HIS"/>
    <property type="match status" value="1"/>
</dbReference>
<dbReference type="PRINTS" id="PR00722">
    <property type="entry name" value="CHYMOTRYPSIN"/>
</dbReference>
<dbReference type="FunFam" id="2.40.10.10:FF:000028">
    <property type="entry name" value="Serine protease easter"/>
    <property type="match status" value="1"/>
</dbReference>
<dbReference type="SMART" id="SM00020">
    <property type="entry name" value="Tryp_SPc"/>
    <property type="match status" value="1"/>
</dbReference>
<dbReference type="Pfam" id="PF00089">
    <property type="entry name" value="Trypsin"/>
    <property type="match status" value="1"/>
</dbReference>
<proteinExistence type="inferred from homology"/>
<dbReference type="GO" id="GO:0006508">
    <property type="term" value="P:proteolysis"/>
    <property type="evidence" value="ECO:0007669"/>
    <property type="project" value="UniProtKB-KW"/>
</dbReference>
<evidence type="ECO:0000313" key="7">
    <source>
        <dbReference type="EMBL" id="JAT11702.1"/>
    </source>
</evidence>